<sequence length="148" mass="17725">MIGLLIAIFVFNLVSFKVNKLLNKKQVAHIWMFTVAFQVVVDQYVDLKYQGYYYFSKSIDIAAVLPITVLVPPVNIVFLNWYPFDSSVKRKMIYILLWVIFMLLYEALALLPEPWGYFNYGWWEFWHSAIADPILLYILLKYYQWFVK</sequence>
<keyword evidence="1" id="KW-0472">Membrane</keyword>
<accession>A0A941GQN5</accession>
<protein>
    <submittedName>
        <fullName evidence="2">Uncharacterized protein</fullName>
    </submittedName>
</protein>
<organism evidence="2">
    <name type="scientific">Niallia circulans</name>
    <name type="common">Bacillus circulans</name>
    <dbReference type="NCBI Taxonomy" id="1397"/>
    <lineage>
        <taxon>Bacteria</taxon>
        <taxon>Bacillati</taxon>
        <taxon>Bacillota</taxon>
        <taxon>Bacilli</taxon>
        <taxon>Bacillales</taxon>
        <taxon>Bacillaceae</taxon>
        <taxon>Niallia</taxon>
    </lineage>
</organism>
<reference evidence="2" key="1">
    <citation type="submission" date="2021-04" db="EMBL/GenBank/DDBJ databases">
        <title>Genomic analysis of electroactive and textile dye degrading Bacillus circulans strain: DC10 isolated from constructed wetland-microbial fuel cells treating textile dye wastewaters.</title>
        <authorList>
            <person name="Patel D.U."/>
            <person name="Desai C.R."/>
        </authorList>
    </citation>
    <scope>NUCLEOTIDE SEQUENCE</scope>
    <source>
        <strain evidence="2">DC10</strain>
    </source>
</reference>
<keyword evidence="1" id="KW-0812">Transmembrane</keyword>
<evidence type="ECO:0000313" key="2">
    <source>
        <dbReference type="EMBL" id="MBR8671620.1"/>
    </source>
</evidence>
<feature type="transmembrane region" description="Helical" evidence="1">
    <location>
        <begin position="123"/>
        <end position="143"/>
    </location>
</feature>
<keyword evidence="1" id="KW-1133">Transmembrane helix</keyword>
<dbReference type="AlphaFoldDB" id="A0A941GQN5"/>
<gene>
    <name evidence="2" type="ORF">KD144_18965</name>
</gene>
<proteinExistence type="predicted"/>
<dbReference type="EMBL" id="JAGTPX010000024">
    <property type="protein sequence ID" value="MBR8671620.1"/>
    <property type="molecule type" value="Genomic_DNA"/>
</dbReference>
<name>A0A941GQN5_NIACI</name>
<comment type="caution">
    <text evidence="2">The sequence shown here is derived from an EMBL/GenBank/DDBJ whole genome shotgun (WGS) entry which is preliminary data.</text>
</comment>
<feature type="transmembrane region" description="Helical" evidence="1">
    <location>
        <begin position="61"/>
        <end position="81"/>
    </location>
</feature>
<feature type="transmembrane region" description="Helical" evidence="1">
    <location>
        <begin position="93"/>
        <end position="111"/>
    </location>
</feature>
<evidence type="ECO:0000256" key="1">
    <source>
        <dbReference type="SAM" id="Phobius"/>
    </source>
</evidence>